<dbReference type="InterPro" id="IPR013785">
    <property type="entry name" value="Aldolase_TIM"/>
</dbReference>
<dbReference type="OrthoDB" id="9782546at2"/>
<comment type="similarity">
    <text evidence="3 12">Belongs to the NadC/ModD family.</text>
</comment>
<dbReference type="InterPro" id="IPR027277">
    <property type="entry name" value="NadC/ModD"/>
</dbReference>
<dbReference type="SUPFAM" id="SSF51690">
    <property type="entry name" value="Nicotinate/Quinolinate PRTase C-terminal domain-like"/>
    <property type="match status" value="1"/>
</dbReference>
<evidence type="ECO:0000256" key="11">
    <source>
        <dbReference type="ARBA" id="ARBA00069173"/>
    </source>
</evidence>
<evidence type="ECO:0000256" key="3">
    <source>
        <dbReference type="ARBA" id="ARBA00009400"/>
    </source>
</evidence>
<name>A0A1I3ZQ93_HALDA</name>
<dbReference type="GO" id="GO:0034213">
    <property type="term" value="P:quinolinate catabolic process"/>
    <property type="evidence" value="ECO:0007669"/>
    <property type="project" value="TreeGrafter"/>
</dbReference>
<organism evidence="15 16">
    <name type="scientific">Halobacillus dabanensis</name>
    <dbReference type="NCBI Taxonomy" id="240302"/>
    <lineage>
        <taxon>Bacteria</taxon>
        <taxon>Bacillati</taxon>
        <taxon>Bacillota</taxon>
        <taxon>Bacilli</taxon>
        <taxon>Bacillales</taxon>
        <taxon>Bacillaceae</taxon>
        <taxon>Halobacillus</taxon>
    </lineage>
</organism>
<dbReference type="InterPro" id="IPR036068">
    <property type="entry name" value="Nicotinate_pribotase-like_C"/>
</dbReference>
<feature type="domain" description="Quinolinate phosphoribosyl transferase C-terminal" evidence="13">
    <location>
        <begin position="109"/>
        <end position="272"/>
    </location>
</feature>
<keyword evidence="6" id="KW-0662">Pyridine nucleotide biosynthesis</keyword>
<feature type="domain" description="Quinolinate phosphoribosyl transferase N-terminal" evidence="14">
    <location>
        <begin position="22"/>
        <end position="107"/>
    </location>
</feature>
<dbReference type="GO" id="GO:0009435">
    <property type="term" value="P:NAD+ biosynthetic process"/>
    <property type="evidence" value="ECO:0007669"/>
    <property type="project" value="UniProtKB-UniPathway"/>
</dbReference>
<dbReference type="PIRSF" id="PIRSF006250">
    <property type="entry name" value="NadC_ModD"/>
    <property type="match status" value="1"/>
</dbReference>
<comment type="pathway">
    <text evidence="2">Cofactor biosynthesis; NAD(+) biosynthesis; nicotinate D-ribonucleotide from quinolinate: step 1/1.</text>
</comment>
<dbReference type="EMBL" id="FOSB01000014">
    <property type="protein sequence ID" value="SFK46060.1"/>
    <property type="molecule type" value="Genomic_DNA"/>
</dbReference>
<protein>
    <recommendedName>
        <fullName evidence="11">Probable nicotinate-nucleotide pyrophosphorylase [carboxylating]</fullName>
        <ecNumber evidence="5">2.4.2.19</ecNumber>
    </recommendedName>
    <alternativeName>
        <fullName evidence="9">Quinolinate phosphoribosyltransferase [decarboxylating]</fullName>
    </alternativeName>
</protein>
<dbReference type="Gene3D" id="3.90.1170.20">
    <property type="entry name" value="Quinolinate phosphoribosyl transferase, N-terminal domain"/>
    <property type="match status" value="1"/>
</dbReference>
<dbReference type="PANTHER" id="PTHR32179:SF3">
    <property type="entry name" value="NICOTINATE-NUCLEOTIDE PYROPHOSPHORYLASE [CARBOXYLATING]"/>
    <property type="match status" value="1"/>
</dbReference>
<dbReference type="InterPro" id="IPR004393">
    <property type="entry name" value="NadC"/>
</dbReference>
<reference evidence="16" key="1">
    <citation type="submission" date="2016-10" db="EMBL/GenBank/DDBJ databases">
        <authorList>
            <person name="Varghese N."/>
            <person name="Submissions S."/>
        </authorList>
    </citation>
    <scope>NUCLEOTIDE SEQUENCE [LARGE SCALE GENOMIC DNA]</scope>
    <source>
        <strain evidence="16">CGMCC 1.3704</strain>
    </source>
</reference>
<comment type="subunit">
    <text evidence="4">Hexamer formed by 3 homodimers.</text>
</comment>
<dbReference type="GO" id="GO:0004514">
    <property type="term" value="F:nicotinate-nucleotide diphosphorylase (carboxylating) activity"/>
    <property type="evidence" value="ECO:0007669"/>
    <property type="project" value="UniProtKB-EC"/>
</dbReference>
<evidence type="ECO:0000256" key="8">
    <source>
        <dbReference type="ARBA" id="ARBA00022679"/>
    </source>
</evidence>
<evidence type="ECO:0000259" key="14">
    <source>
        <dbReference type="Pfam" id="PF02749"/>
    </source>
</evidence>
<evidence type="ECO:0000313" key="15">
    <source>
        <dbReference type="EMBL" id="SFK46060.1"/>
    </source>
</evidence>
<dbReference type="InterPro" id="IPR022412">
    <property type="entry name" value="Quinolinate_PRibosylTrfase_N"/>
</dbReference>
<dbReference type="FunFam" id="3.20.20.70:FF:000030">
    <property type="entry name" value="Nicotinate-nucleotide pyrophosphorylase, carboxylating"/>
    <property type="match status" value="1"/>
</dbReference>
<evidence type="ECO:0000256" key="4">
    <source>
        <dbReference type="ARBA" id="ARBA00011218"/>
    </source>
</evidence>
<keyword evidence="16" id="KW-1185">Reference proteome</keyword>
<keyword evidence="7 12" id="KW-0328">Glycosyltransferase</keyword>
<accession>A0A1I3ZQ93</accession>
<dbReference type="Proteomes" id="UP000183557">
    <property type="component" value="Unassembled WGS sequence"/>
</dbReference>
<dbReference type="EC" id="2.4.2.19" evidence="5"/>
<dbReference type="Pfam" id="PF02749">
    <property type="entry name" value="QRPTase_N"/>
    <property type="match status" value="1"/>
</dbReference>
<sequence length="283" mass="31325">MNQLTRKRKLEEFLIEDIGDYDCSSDLLFPEDQWGRIVFTSKSAGTFCGEHIIRDGYHMLHPAIHVDLHAGDGDLLSSGKPLATIEGPITELLKGERVILNLVQRLSGIATLTHEAVHTLADENIRICDTRKTTPGLRAFEKYAVRTGGGFNHRNGLYDAVMLKDNHIAFFGSIKKAVAATKDKIGHMVKIEVETETELQVMEAVEAGVDCIMFDNRSPAEIEYLSTLVPASITKEASGGITKFTLPDYRGLNLDYISLGYLTHSAPALDFSARVTSMKEEVR</sequence>
<comment type="function">
    <text evidence="1">Involved in the catabolism of quinolinic acid (QA).</text>
</comment>
<dbReference type="NCBIfam" id="TIGR00078">
    <property type="entry name" value="nadC"/>
    <property type="match status" value="1"/>
</dbReference>
<gene>
    <name evidence="15" type="ORF">SAMN04487936_11487</name>
</gene>
<dbReference type="SUPFAM" id="SSF54675">
    <property type="entry name" value="Nicotinate/Quinolinate PRTase N-terminal domain-like"/>
    <property type="match status" value="1"/>
</dbReference>
<dbReference type="CDD" id="cd01572">
    <property type="entry name" value="QPRTase"/>
    <property type="match status" value="1"/>
</dbReference>
<evidence type="ECO:0000313" key="16">
    <source>
        <dbReference type="Proteomes" id="UP000183557"/>
    </source>
</evidence>
<dbReference type="GO" id="GO:0005737">
    <property type="term" value="C:cytoplasm"/>
    <property type="evidence" value="ECO:0007669"/>
    <property type="project" value="TreeGrafter"/>
</dbReference>
<evidence type="ECO:0000256" key="6">
    <source>
        <dbReference type="ARBA" id="ARBA00022642"/>
    </source>
</evidence>
<evidence type="ECO:0000256" key="9">
    <source>
        <dbReference type="ARBA" id="ARBA00033102"/>
    </source>
</evidence>
<comment type="catalytic activity">
    <reaction evidence="10">
        <text>nicotinate beta-D-ribonucleotide + CO2 + diphosphate = quinolinate + 5-phospho-alpha-D-ribose 1-diphosphate + 2 H(+)</text>
        <dbReference type="Rhea" id="RHEA:12733"/>
        <dbReference type="ChEBI" id="CHEBI:15378"/>
        <dbReference type="ChEBI" id="CHEBI:16526"/>
        <dbReference type="ChEBI" id="CHEBI:29959"/>
        <dbReference type="ChEBI" id="CHEBI:33019"/>
        <dbReference type="ChEBI" id="CHEBI:57502"/>
        <dbReference type="ChEBI" id="CHEBI:58017"/>
        <dbReference type="EC" id="2.4.2.19"/>
    </reaction>
</comment>
<dbReference type="UniPathway" id="UPA00253">
    <property type="reaction ID" value="UER00331"/>
</dbReference>
<evidence type="ECO:0000256" key="12">
    <source>
        <dbReference type="PIRNR" id="PIRNR006250"/>
    </source>
</evidence>
<dbReference type="InterPro" id="IPR002638">
    <property type="entry name" value="Quinolinate_PRibosylTrfase_C"/>
</dbReference>
<dbReference type="Pfam" id="PF01729">
    <property type="entry name" value="QRPTase_C"/>
    <property type="match status" value="1"/>
</dbReference>
<keyword evidence="8 12" id="KW-0808">Transferase</keyword>
<evidence type="ECO:0000259" key="13">
    <source>
        <dbReference type="Pfam" id="PF01729"/>
    </source>
</evidence>
<dbReference type="FunFam" id="3.90.1170.20:FF:000001">
    <property type="entry name" value="Nicotinate-nucleotide diphosphorylase (Carboxylating)"/>
    <property type="match status" value="1"/>
</dbReference>
<dbReference type="AlphaFoldDB" id="A0A1I3ZQ93"/>
<evidence type="ECO:0000256" key="2">
    <source>
        <dbReference type="ARBA" id="ARBA00004893"/>
    </source>
</evidence>
<dbReference type="Gene3D" id="3.20.20.70">
    <property type="entry name" value="Aldolase class I"/>
    <property type="match status" value="1"/>
</dbReference>
<evidence type="ECO:0000256" key="10">
    <source>
        <dbReference type="ARBA" id="ARBA00047445"/>
    </source>
</evidence>
<dbReference type="PANTHER" id="PTHR32179">
    <property type="entry name" value="NICOTINATE-NUCLEOTIDE PYROPHOSPHORYLASE [CARBOXYLATING]"/>
    <property type="match status" value="1"/>
</dbReference>
<dbReference type="InterPro" id="IPR037128">
    <property type="entry name" value="Quinolinate_PRibosylTase_N_sf"/>
</dbReference>
<evidence type="ECO:0000256" key="7">
    <source>
        <dbReference type="ARBA" id="ARBA00022676"/>
    </source>
</evidence>
<evidence type="ECO:0000256" key="5">
    <source>
        <dbReference type="ARBA" id="ARBA00011944"/>
    </source>
</evidence>
<evidence type="ECO:0000256" key="1">
    <source>
        <dbReference type="ARBA" id="ARBA00003237"/>
    </source>
</evidence>
<dbReference type="RefSeq" id="WP_075038053.1">
    <property type="nucleotide sequence ID" value="NZ_FOSB01000014.1"/>
</dbReference>
<proteinExistence type="inferred from homology"/>